<reference evidence="1" key="1">
    <citation type="journal article" date="2023" name="J. Hazard. Mater.">
        <title>Anaerobic biodegradation of pyrene and benzo[a]pyrene by a new sulfate-reducing Desulforamulus aquiferis strain DSA.</title>
        <authorList>
            <person name="Zhang Z."/>
            <person name="Sun J."/>
            <person name="Gong X."/>
            <person name="Wang C."/>
            <person name="Wang H."/>
        </authorList>
    </citation>
    <scope>NUCLEOTIDE SEQUENCE</scope>
    <source>
        <strain evidence="1">DSA</strain>
    </source>
</reference>
<keyword evidence="2" id="KW-1185">Reference proteome</keyword>
<protein>
    <submittedName>
        <fullName evidence="1">Uncharacterized protein</fullName>
    </submittedName>
</protein>
<comment type="caution">
    <text evidence="1">The sequence shown here is derived from an EMBL/GenBank/DDBJ whole genome shotgun (WGS) entry which is preliminary data.</text>
</comment>
<dbReference type="RefSeq" id="WP_304545707.1">
    <property type="nucleotide sequence ID" value="NZ_JARPTC010000037.1"/>
</dbReference>
<dbReference type="Proteomes" id="UP001172911">
    <property type="component" value="Unassembled WGS sequence"/>
</dbReference>
<evidence type="ECO:0000313" key="1">
    <source>
        <dbReference type="EMBL" id="MDO7789141.1"/>
    </source>
</evidence>
<evidence type="ECO:0000313" key="2">
    <source>
        <dbReference type="Proteomes" id="UP001172911"/>
    </source>
</evidence>
<sequence>MSGISISHRGLRGDIDTLMLCKKGAEKNMTNPFKLPNIDVKCQECFYFPQSCIGLRVHTASGCEEQRKKMQGKRGGK</sequence>
<dbReference type="EMBL" id="JARPTC010000037">
    <property type="protein sequence ID" value="MDO7789141.1"/>
    <property type="molecule type" value="Genomic_DNA"/>
</dbReference>
<gene>
    <name evidence="1" type="ORF">P6N53_18175</name>
</gene>
<organism evidence="1 2">
    <name type="scientific">Desulforamulus aquiferis</name>
    <dbReference type="NCBI Taxonomy" id="1397668"/>
    <lineage>
        <taxon>Bacteria</taxon>
        <taxon>Bacillati</taxon>
        <taxon>Bacillota</taxon>
        <taxon>Clostridia</taxon>
        <taxon>Eubacteriales</taxon>
        <taxon>Peptococcaceae</taxon>
        <taxon>Desulforamulus</taxon>
    </lineage>
</organism>
<name>A0AAW7ZL72_9FIRM</name>
<proteinExistence type="predicted"/>
<accession>A0AAW7ZL72</accession>
<reference evidence="1" key="2">
    <citation type="submission" date="2023-03" db="EMBL/GenBank/DDBJ databases">
        <authorList>
            <person name="Zhang Z."/>
        </authorList>
    </citation>
    <scope>NUCLEOTIDE SEQUENCE</scope>
    <source>
        <strain evidence="1">DSA</strain>
    </source>
</reference>
<dbReference type="AlphaFoldDB" id="A0AAW7ZL72"/>